<reference evidence="3 4" key="1">
    <citation type="journal article" date="2021" name="Elife">
        <title>Chloroplast acquisition without the gene transfer in kleptoplastic sea slugs, Plakobranchus ocellatus.</title>
        <authorList>
            <person name="Maeda T."/>
            <person name="Takahashi S."/>
            <person name="Yoshida T."/>
            <person name="Shimamura S."/>
            <person name="Takaki Y."/>
            <person name="Nagai Y."/>
            <person name="Toyoda A."/>
            <person name="Suzuki Y."/>
            <person name="Arimoto A."/>
            <person name="Ishii H."/>
            <person name="Satoh N."/>
            <person name="Nishiyama T."/>
            <person name="Hasebe M."/>
            <person name="Maruyama T."/>
            <person name="Minagawa J."/>
            <person name="Obokata J."/>
            <person name="Shigenobu S."/>
        </authorList>
    </citation>
    <scope>NUCLEOTIDE SEQUENCE [LARGE SCALE GENOMIC DNA]</scope>
</reference>
<dbReference type="Proteomes" id="UP000735302">
    <property type="component" value="Unassembled WGS sequence"/>
</dbReference>
<name>A0AAV4D2A9_9GAST</name>
<feature type="transmembrane region" description="Helical" evidence="2">
    <location>
        <begin position="103"/>
        <end position="124"/>
    </location>
</feature>
<dbReference type="EMBL" id="BLXT01007309">
    <property type="protein sequence ID" value="GFO38146.1"/>
    <property type="molecule type" value="Genomic_DNA"/>
</dbReference>
<feature type="transmembrane region" description="Helical" evidence="2">
    <location>
        <begin position="45"/>
        <end position="65"/>
    </location>
</feature>
<evidence type="ECO:0000256" key="2">
    <source>
        <dbReference type="SAM" id="Phobius"/>
    </source>
</evidence>
<evidence type="ECO:0000313" key="3">
    <source>
        <dbReference type="EMBL" id="GFO38146.1"/>
    </source>
</evidence>
<feature type="transmembrane region" description="Helical" evidence="2">
    <location>
        <begin position="12"/>
        <end position="33"/>
    </location>
</feature>
<organism evidence="3 4">
    <name type="scientific">Plakobranchus ocellatus</name>
    <dbReference type="NCBI Taxonomy" id="259542"/>
    <lineage>
        <taxon>Eukaryota</taxon>
        <taxon>Metazoa</taxon>
        <taxon>Spiralia</taxon>
        <taxon>Lophotrochozoa</taxon>
        <taxon>Mollusca</taxon>
        <taxon>Gastropoda</taxon>
        <taxon>Heterobranchia</taxon>
        <taxon>Euthyneura</taxon>
        <taxon>Panpulmonata</taxon>
        <taxon>Sacoglossa</taxon>
        <taxon>Placobranchoidea</taxon>
        <taxon>Plakobranchidae</taxon>
        <taxon>Plakobranchus</taxon>
    </lineage>
</organism>
<evidence type="ECO:0000313" key="4">
    <source>
        <dbReference type="Proteomes" id="UP000735302"/>
    </source>
</evidence>
<feature type="transmembrane region" description="Helical" evidence="2">
    <location>
        <begin position="77"/>
        <end position="97"/>
    </location>
</feature>
<gene>
    <name evidence="3" type="ORF">PoB_006465100</name>
</gene>
<dbReference type="AlphaFoldDB" id="A0AAV4D2A9"/>
<accession>A0AAV4D2A9</accession>
<feature type="region of interest" description="Disordered" evidence="1">
    <location>
        <begin position="227"/>
        <end position="290"/>
    </location>
</feature>
<protein>
    <submittedName>
        <fullName evidence="3">Uncharacterized protein</fullName>
    </submittedName>
</protein>
<evidence type="ECO:0000256" key="1">
    <source>
        <dbReference type="SAM" id="MobiDB-lite"/>
    </source>
</evidence>
<keyword evidence="4" id="KW-1185">Reference proteome</keyword>
<sequence length="290" mass="31177">MANERKRRGCFLFYVYGFFLGLGCGVISAIFAFEGSPPAADPSKCLIVIACVLSTVTFVTQLVIACRGESSAGQRSASIVVGLFITACATIGALATSPGHKGIFFMGCAFSAVLYIFTIIAFSVNFSRDRKLSREQEARAAAQRLRNASSQSEISTLAYGAFFPDSLGSDSHIYLPRIHLQGEESERNIRREGDGEGQRGQGLLPMSELLLLGIPPNIALPAYSETDLESGEIQGDPPPSYSDIPNFLPASLQSQDISSTSQQQQTGPEASQDSSHSDAPPDYFDLETHM</sequence>
<keyword evidence="2" id="KW-0812">Transmembrane</keyword>
<keyword evidence="2" id="KW-0472">Membrane</keyword>
<keyword evidence="2" id="KW-1133">Transmembrane helix</keyword>
<dbReference type="PROSITE" id="PS51257">
    <property type="entry name" value="PROKAR_LIPOPROTEIN"/>
    <property type="match status" value="1"/>
</dbReference>
<comment type="caution">
    <text evidence="3">The sequence shown here is derived from an EMBL/GenBank/DDBJ whole genome shotgun (WGS) entry which is preliminary data.</text>
</comment>
<feature type="compositionally biased region" description="Low complexity" evidence="1">
    <location>
        <begin position="251"/>
        <end position="265"/>
    </location>
</feature>
<proteinExistence type="predicted"/>